<name>A0A1H4GCC5_9RHOB</name>
<sequence>MGVRKQSVSFTDAAFAFAEDLVRRGEYPTISAAVSGEMMRARAARAAEQALFEAELTRRLALPVDQWAPLGEPADLTRGARARLAALRGDDGA</sequence>
<evidence type="ECO:0008006" key="3">
    <source>
        <dbReference type="Google" id="ProtNLM"/>
    </source>
</evidence>
<gene>
    <name evidence="1" type="ORF">SAMN05444370_1523</name>
</gene>
<evidence type="ECO:0000313" key="2">
    <source>
        <dbReference type="Proteomes" id="UP000198703"/>
    </source>
</evidence>
<dbReference type="Proteomes" id="UP000198703">
    <property type="component" value="Unassembled WGS sequence"/>
</dbReference>
<dbReference type="OrthoDB" id="7726613at2"/>
<accession>A0A1H4GCC5</accession>
<protein>
    <recommendedName>
        <fullName evidence="3">Antitoxin ParD1/3/4</fullName>
    </recommendedName>
</protein>
<dbReference type="AlphaFoldDB" id="A0A1H4GCC5"/>
<proteinExistence type="predicted"/>
<evidence type="ECO:0000313" key="1">
    <source>
        <dbReference type="EMBL" id="SEB07273.1"/>
    </source>
</evidence>
<keyword evidence="2" id="KW-1185">Reference proteome</keyword>
<dbReference type="STRING" id="89524.SAMN05444370_1523"/>
<dbReference type="EMBL" id="FNQM01000052">
    <property type="protein sequence ID" value="SEB07273.1"/>
    <property type="molecule type" value="Genomic_DNA"/>
</dbReference>
<reference evidence="1 2" key="1">
    <citation type="submission" date="2016-10" db="EMBL/GenBank/DDBJ databases">
        <authorList>
            <person name="de Groot N.N."/>
        </authorList>
    </citation>
    <scope>NUCLEOTIDE SEQUENCE [LARGE SCALE GENOMIC DNA]</scope>
    <source>
        <strain evidence="1 2">DSM 15345</strain>
    </source>
</reference>
<organism evidence="1 2">
    <name type="scientific">Rubrimonas cliftonensis</name>
    <dbReference type="NCBI Taxonomy" id="89524"/>
    <lineage>
        <taxon>Bacteria</taxon>
        <taxon>Pseudomonadati</taxon>
        <taxon>Pseudomonadota</taxon>
        <taxon>Alphaproteobacteria</taxon>
        <taxon>Rhodobacterales</taxon>
        <taxon>Paracoccaceae</taxon>
        <taxon>Rubrimonas</taxon>
    </lineage>
</organism>